<dbReference type="Proteomes" id="UP000001941">
    <property type="component" value="Chromosome"/>
</dbReference>
<evidence type="ECO:0000259" key="1">
    <source>
        <dbReference type="Pfam" id="PF02350"/>
    </source>
</evidence>
<dbReference type="Pfam" id="PF02350">
    <property type="entry name" value="Epimerase_2"/>
    <property type="match status" value="1"/>
</dbReference>
<dbReference type="PANTHER" id="PTHR43174">
    <property type="entry name" value="UDP-N-ACETYLGLUCOSAMINE 2-EPIMERASE"/>
    <property type="match status" value="1"/>
</dbReference>
<dbReference type="InterPro" id="IPR003331">
    <property type="entry name" value="UDP_GlcNAc_Epimerase_2_dom"/>
</dbReference>
<dbReference type="STRING" id="323259.Mhun_0370"/>
<protein>
    <submittedName>
        <fullName evidence="2">UDP-N-acetylglucosamine 2-epimerase</fullName>
    </submittedName>
</protein>
<name>Q2FQJ4_METHJ</name>
<dbReference type="EMBL" id="CP000254">
    <property type="protein sequence ID" value="ABD40138.1"/>
    <property type="molecule type" value="Genomic_DNA"/>
</dbReference>
<dbReference type="KEGG" id="mhu:Mhun_0370"/>
<dbReference type="PANTHER" id="PTHR43174:SF1">
    <property type="entry name" value="UDP-N-ACETYLGLUCOSAMINE 2-EPIMERASE"/>
    <property type="match status" value="1"/>
</dbReference>
<sequence length="119" mass="13327">MKIISIVGARPEFIKCAPVSRELRKNHREVLVHTGQHYDPEMSDILFEELEIPKPDYHLWVGSGPHGKQTGECLAKIEEVLIKEQPVLVLVYGDTNSTLAGGLAVVKFNIPVVHLETDF</sequence>
<gene>
    <name evidence="2" type="ordered locus">Mhun_0370</name>
</gene>
<dbReference type="AlphaFoldDB" id="Q2FQJ4"/>
<dbReference type="eggNOG" id="arCOG01392">
    <property type="taxonomic scope" value="Archaea"/>
</dbReference>
<proteinExistence type="predicted"/>
<reference evidence="3" key="1">
    <citation type="journal article" date="2016" name="Stand. Genomic Sci.">
        <title>Complete genome sequence of Methanospirillum hungatei type strain JF1.</title>
        <authorList>
            <person name="Gunsalus R.P."/>
            <person name="Cook L.E."/>
            <person name="Crable B."/>
            <person name="Rohlin L."/>
            <person name="McDonald E."/>
            <person name="Mouttaki H."/>
            <person name="Sieber J.R."/>
            <person name="Poweleit N."/>
            <person name="Zhou H."/>
            <person name="Lapidus A.L."/>
            <person name="Daligault H.E."/>
            <person name="Land M."/>
            <person name="Gilna P."/>
            <person name="Ivanova N."/>
            <person name="Kyrpides N."/>
            <person name="Culley D.E."/>
            <person name="McInerney M.J."/>
        </authorList>
    </citation>
    <scope>NUCLEOTIDE SEQUENCE [LARGE SCALE GENOMIC DNA]</scope>
    <source>
        <strain evidence="3">ATCC 27890 / DSM 864 / NBRC 100397 / JF-1</strain>
    </source>
</reference>
<dbReference type="EnsemblBacteria" id="ABD40138">
    <property type="protein sequence ID" value="ABD40138"/>
    <property type="gene ID" value="Mhun_0370"/>
</dbReference>
<keyword evidence="3" id="KW-1185">Reference proteome</keyword>
<organism evidence="2 3">
    <name type="scientific">Methanospirillum hungatei JF-1 (strain ATCC 27890 / DSM 864 / NBRC 100397 / JF-1)</name>
    <dbReference type="NCBI Taxonomy" id="323259"/>
    <lineage>
        <taxon>Archaea</taxon>
        <taxon>Methanobacteriati</taxon>
        <taxon>Methanobacteriota</taxon>
        <taxon>Stenosarchaea group</taxon>
        <taxon>Methanomicrobia</taxon>
        <taxon>Methanomicrobiales</taxon>
        <taxon>Methanospirillaceae</taxon>
        <taxon>Methanospirillum</taxon>
    </lineage>
</organism>
<dbReference type="InParanoid" id="Q2FQJ4"/>
<dbReference type="SUPFAM" id="SSF53756">
    <property type="entry name" value="UDP-Glycosyltransferase/glycogen phosphorylase"/>
    <property type="match status" value="1"/>
</dbReference>
<evidence type="ECO:0000313" key="2">
    <source>
        <dbReference type="EMBL" id="ABD40138.1"/>
    </source>
</evidence>
<dbReference type="HOGENOM" id="CLU_041674_4_1_2"/>
<evidence type="ECO:0000313" key="3">
    <source>
        <dbReference type="Proteomes" id="UP000001941"/>
    </source>
</evidence>
<accession>Q2FQJ4</accession>
<dbReference type="Gene3D" id="3.40.50.2000">
    <property type="entry name" value="Glycogen Phosphorylase B"/>
    <property type="match status" value="1"/>
</dbReference>
<feature type="domain" description="UDP-N-acetylglucosamine 2-epimerase" evidence="1">
    <location>
        <begin position="24"/>
        <end position="116"/>
    </location>
</feature>
<dbReference type="InterPro" id="IPR029767">
    <property type="entry name" value="WecB-like"/>
</dbReference>